<evidence type="ECO:0000313" key="3">
    <source>
        <dbReference type="EMBL" id="SDG32643.1"/>
    </source>
</evidence>
<keyword evidence="3" id="KW-0378">Hydrolase</keyword>
<dbReference type="EMBL" id="FNBW01000014">
    <property type="protein sequence ID" value="SDG32643.1"/>
    <property type="molecule type" value="Genomic_DNA"/>
</dbReference>
<dbReference type="SUPFAM" id="SSF75304">
    <property type="entry name" value="Amidase signature (AS) enzymes"/>
    <property type="match status" value="1"/>
</dbReference>
<dbReference type="InterPro" id="IPR000120">
    <property type="entry name" value="Amidase"/>
</dbReference>
<proteinExistence type="predicted"/>
<dbReference type="InterPro" id="IPR014085">
    <property type="entry name" value="Allophanate_hydrolase"/>
</dbReference>
<dbReference type="PANTHER" id="PTHR11895">
    <property type="entry name" value="TRANSAMIDASE"/>
    <property type="match status" value="1"/>
</dbReference>
<dbReference type="Gene3D" id="1.20.58.1700">
    <property type="match status" value="1"/>
</dbReference>
<dbReference type="Pfam" id="PF01425">
    <property type="entry name" value="Amidase"/>
    <property type="match status" value="1"/>
</dbReference>
<organism evidence="3 4">
    <name type="scientific">Thalassobaculum litoreum DSM 18839</name>
    <dbReference type="NCBI Taxonomy" id="1123362"/>
    <lineage>
        <taxon>Bacteria</taxon>
        <taxon>Pseudomonadati</taxon>
        <taxon>Pseudomonadota</taxon>
        <taxon>Alphaproteobacteria</taxon>
        <taxon>Rhodospirillales</taxon>
        <taxon>Thalassobaculaceae</taxon>
        <taxon>Thalassobaculum</taxon>
    </lineage>
</organism>
<dbReference type="NCBIfam" id="TIGR02713">
    <property type="entry name" value="allophanate_hyd"/>
    <property type="match status" value="1"/>
</dbReference>
<name>A0A8G2F4X8_9PROT</name>
<dbReference type="OrthoDB" id="7245165at2"/>
<dbReference type="InterPro" id="IPR036928">
    <property type="entry name" value="AS_sf"/>
</dbReference>
<dbReference type="Gene3D" id="3.10.490.10">
    <property type="entry name" value="Gamma-glutamyl cyclotransferase-like"/>
    <property type="match status" value="1"/>
</dbReference>
<feature type="domain" description="Allophanate hydrolase C-terminal" evidence="2">
    <location>
        <begin position="474"/>
        <end position="594"/>
    </location>
</feature>
<gene>
    <name evidence="3" type="ORF">SAMN05660686_04057</name>
</gene>
<dbReference type="InterPro" id="IPR053844">
    <property type="entry name" value="AH_C"/>
</dbReference>
<dbReference type="NCBIfam" id="NF006043">
    <property type="entry name" value="PRK08186.1"/>
    <property type="match status" value="1"/>
</dbReference>
<protein>
    <submittedName>
        <fullName evidence="3">Allophanate hydrolase</fullName>
    </submittedName>
</protein>
<dbReference type="PANTHER" id="PTHR11895:SF169">
    <property type="entry name" value="GLUTAMYL-TRNA(GLN) AMIDOTRANSFERASE"/>
    <property type="match status" value="1"/>
</dbReference>
<comment type="caution">
    <text evidence="3">The sequence shown here is derived from an EMBL/GenBank/DDBJ whole genome shotgun (WGS) entry which is preliminary data.</text>
</comment>
<dbReference type="Pfam" id="PF21986">
    <property type="entry name" value="AH_C"/>
    <property type="match status" value="1"/>
</dbReference>
<sequence>MQDLPFDIASLHAAYESGTKPGDVVAECYRRIAASGDPGIFITLIDAEKAHAEAARLGPFDRVAKPLWGVPFAIKDNIDAVDEQTTAGCPAFAYEAAADAFTVAKLRAAGAILIGKTNLDQFATGLVGVRSPYPIPKNALDPEIVPGGSSSGSAVAVARGLVSFALGTDTAGSGRVPAALNNIVGLKPTVGALSASGLVPACRTVDTISVFALTVEDAYRAFQSAAGHDPADAFSKAVTTPDLGTAPPHPTIGVPDTASLEFFGDAVQAASYAAALDTLRSEGGEIVEFDFTPFYRVAEMLYGGVWVAERHAVVGPLMDTAPEAVHPVIRRIVGAATKFSATDTFNSLYRMEALRRTCEAAMAGIDLLCVPTIPTFFTVADLEADPIGPNTKLGTYTNFVNLLGLCGIAVPTGTRSDGRPASVTLLARAGQDSLTAALASRLHRKARVTLGATGWALPEIPEPAPTLGPDEIVVAAVGAHMSGLPLNGELIRLGGRFIATASSAPGYRLYRLTGGPPFRPGLMRDATGGAIDLELWALPLASFGAFMAGIPAPLGIGTVTLADGGTVNGFICESAGLEGATDITEFGGWRAYLAAATDRQGAVP</sequence>
<dbReference type="Gene3D" id="3.90.1300.10">
    <property type="entry name" value="Amidase signature (AS) domain"/>
    <property type="match status" value="1"/>
</dbReference>
<evidence type="ECO:0000259" key="1">
    <source>
        <dbReference type="Pfam" id="PF01425"/>
    </source>
</evidence>
<feature type="domain" description="Amidase" evidence="1">
    <location>
        <begin position="23"/>
        <end position="434"/>
    </location>
</feature>
<evidence type="ECO:0000313" key="4">
    <source>
        <dbReference type="Proteomes" id="UP000198615"/>
    </source>
</evidence>
<dbReference type="GO" id="GO:0016787">
    <property type="term" value="F:hydrolase activity"/>
    <property type="evidence" value="ECO:0007669"/>
    <property type="project" value="UniProtKB-KW"/>
</dbReference>
<dbReference type="Proteomes" id="UP000198615">
    <property type="component" value="Unassembled WGS sequence"/>
</dbReference>
<evidence type="ECO:0000259" key="2">
    <source>
        <dbReference type="Pfam" id="PF21986"/>
    </source>
</evidence>
<keyword evidence="4" id="KW-1185">Reference proteome</keyword>
<dbReference type="InterPro" id="IPR023631">
    <property type="entry name" value="Amidase_dom"/>
</dbReference>
<accession>A0A8G2F4X8</accession>
<dbReference type="AlphaFoldDB" id="A0A8G2F4X8"/>
<reference evidence="3 4" key="1">
    <citation type="submission" date="2016-10" db="EMBL/GenBank/DDBJ databases">
        <authorList>
            <person name="Varghese N."/>
            <person name="Submissions S."/>
        </authorList>
    </citation>
    <scope>NUCLEOTIDE SEQUENCE [LARGE SCALE GENOMIC DNA]</scope>
    <source>
        <strain evidence="3 4">DSM 18839</strain>
    </source>
</reference>